<evidence type="ECO:0000313" key="1">
    <source>
        <dbReference type="EMBL" id="KAI0057446.1"/>
    </source>
</evidence>
<comment type="caution">
    <text evidence="1">The sequence shown here is derived from an EMBL/GenBank/DDBJ whole genome shotgun (WGS) entry which is preliminary data.</text>
</comment>
<dbReference type="Proteomes" id="UP000814140">
    <property type="component" value="Unassembled WGS sequence"/>
</dbReference>
<gene>
    <name evidence="1" type="ORF">BV25DRAFT_1429512</name>
</gene>
<accession>A0ACB8SNI7</accession>
<evidence type="ECO:0000313" key="2">
    <source>
        <dbReference type="Proteomes" id="UP000814140"/>
    </source>
</evidence>
<organism evidence="1 2">
    <name type="scientific">Artomyces pyxidatus</name>
    <dbReference type="NCBI Taxonomy" id="48021"/>
    <lineage>
        <taxon>Eukaryota</taxon>
        <taxon>Fungi</taxon>
        <taxon>Dikarya</taxon>
        <taxon>Basidiomycota</taxon>
        <taxon>Agaricomycotina</taxon>
        <taxon>Agaricomycetes</taxon>
        <taxon>Russulales</taxon>
        <taxon>Auriscalpiaceae</taxon>
        <taxon>Artomyces</taxon>
    </lineage>
</organism>
<dbReference type="EMBL" id="MU277247">
    <property type="protein sequence ID" value="KAI0057446.1"/>
    <property type="molecule type" value="Genomic_DNA"/>
</dbReference>
<name>A0ACB8SNI7_9AGAM</name>
<reference evidence="1" key="2">
    <citation type="journal article" date="2022" name="New Phytol.">
        <title>Evolutionary transition to the ectomycorrhizal habit in the genomes of a hyperdiverse lineage of mushroom-forming fungi.</title>
        <authorList>
            <person name="Looney B."/>
            <person name="Miyauchi S."/>
            <person name="Morin E."/>
            <person name="Drula E."/>
            <person name="Courty P.E."/>
            <person name="Kohler A."/>
            <person name="Kuo A."/>
            <person name="LaButti K."/>
            <person name="Pangilinan J."/>
            <person name="Lipzen A."/>
            <person name="Riley R."/>
            <person name="Andreopoulos W."/>
            <person name="He G."/>
            <person name="Johnson J."/>
            <person name="Nolan M."/>
            <person name="Tritt A."/>
            <person name="Barry K.W."/>
            <person name="Grigoriev I.V."/>
            <person name="Nagy L.G."/>
            <person name="Hibbett D."/>
            <person name="Henrissat B."/>
            <person name="Matheny P.B."/>
            <person name="Labbe J."/>
            <person name="Martin F.M."/>
        </authorList>
    </citation>
    <scope>NUCLEOTIDE SEQUENCE</scope>
    <source>
        <strain evidence="1">HHB10654</strain>
    </source>
</reference>
<reference evidence="1" key="1">
    <citation type="submission" date="2021-03" db="EMBL/GenBank/DDBJ databases">
        <authorList>
            <consortium name="DOE Joint Genome Institute"/>
            <person name="Ahrendt S."/>
            <person name="Looney B.P."/>
            <person name="Miyauchi S."/>
            <person name="Morin E."/>
            <person name="Drula E."/>
            <person name="Courty P.E."/>
            <person name="Chicoki N."/>
            <person name="Fauchery L."/>
            <person name="Kohler A."/>
            <person name="Kuo A."/>
            <person name="Labutti K."/>
            <person name="Pangilinan J."/>
            <person name="Lipzen A."/>
            <person name="Riley R."/>
            <person name="Andreopoulos W."/>
            <person name="He G."/>
            <person name="Johnson J."/>
            <person name="Barry K.W."/>
            <person name="Grigoriev I.V."/>
            <person name="Nagy L."/>
            <person name="Hibbett D."/>
            <person name="Henrissat B."/>
            <person name="Matheny P.B."/>
            <person name="Labbe J."/>
            <person name="Martin F."/>
        </authorList>
    </citation>
    <scope>NUCLEOTIDE SEQUENCE</scope>
    <source>
        <strain evidence="1">HHB10654</strain>
    </source>
</reference>
<sequence length="206" mass="23011">MVSRGLPGINPQSFRPRAWLRSTIDALIEADGTKRRFSLRRMGIVAQSKHDTGFRDSPTDGRKSIGTPLTIVKTFPQTFPRLLSPRGMRILLHAPDSGYNPFGLSYINDGSFAHGLLGVWKGDAWAIQILDARFVFGQYHCAIALVRIFDIRDSRFSTVLPHCIESCLHALLWGHVVDLSPLFACRCGHASTGIHRLVRSPFFGLR</sequence>
<protein>
    <submittedName>
        <fullName evidence="1">Uncharacterized protein</fullName>
    </submittedName>
</protein>
<proteinExistence type="predicted"/>
<keyword evidence="2" id="KW-1185">Reference proteome</keyword>